<evidence type="ECO:0000256" key="1">
    <source>
        <dbReference type="ARBA" id="ARBA00022512"/>
    </source>
</evidence>
<keyword evidence="2" id="KW-0964">Secreted</keyword>
<proteinExistence type="predicted"/>
<name>A0A1H1L4Q5_9CORY</name>
<evidence type="ECO:0000256" key="2">
    <source>
        <dbReference type="ARBA" id="ARBA00022525"/>
    </source>
</evidence>
<keyword evidence="9" id="KW-1185">Reference proteome</keyword>
<dbReference type="NCBIfam" id="TIGR04226">
    <property type="entry name" value="RrgB_K2N_iso_D2"/>
    <property type="match status" value="1"/>
</dbReference>
<keyword evidence="4" id="KW-0572">Peptidoglycan-anchor</keyword>
<protein>
    <submittedName>
        <fullName evidence="8">LPXTG-motif cell wall anchor domain-containing protein/fimbrial isopeptide formation D2 domain-containing protein</fullName>
    </submittedName>
</protein>
<feature type="transmembrane region" description="Helical" evidence="5">
    <location>
        <begin position="476"/>
        <end position="495"/>
    </location>
</feature>
<dbReference type="InterPro" id="IPR019931">
    <property type="entry name" value="LPXTG_anchor"/>
</dbReference>
<dbReference type="NCBIfam" id="NF033902">
    <property type="entry name" value="iso_D2_wall_anc"/>
    <property type="match status" value="1"/>
</dbReference>
<evidence type="ECO:0000256" key="6">
    <source>
        <dbReference type="SAM" id="SignalP"/>
    </source>
</evidence>
<evidence type="ECO:0000256" key="4">
    <source>
        <dbReference type="ARBA" id="ARBA00023088"/>
    </source>
</evidence>
<keyword evidence="5" id="KW-0812">Transmembrane</keyword>
<feature type="chain" id="PRO_5009253097" evidence="6">
    <location>
        <begin position="27"/>
        <end position="500"/>
    </location>
</feature>
<feature type="signal peptide" evidence="6">
    <location>
        <begin position="1"/>
        <end position="26"/>
    </location>
</feature>
<dbReference type="OrthoDB" id="3199332at2"/>
<dbReference type="Pfam" id="PF16555">
    <property type="entry name" value="GramPos_pilinD1"/>
    <property type="match status" value="1"/>
</dbReference>
<accession>A0A1H1L4Q5</accession>
<dbReference type="PROSITE" id="PS50847">
    <property type="entry name" value="GRAM_POS_ANCHORING"/>
    <property type="match status" value="1"/>
</dbReference>
<dbReference type="eggNOG" id="COG4932">
    <property type="taxonomic scope" value="Bacteria"/>
</dbReference>
<gene>
    <name evidence="8" type="ORF">SAMN04488539_0039</name>
</gene>
<dbReference type="Pfam" id="PF00746">
    <property type="entry name" value="Gram_pos_anchor"/>
    <property type="match status" value="1"/>
</dbReference>
<dbReference type="InterPro" id="IPR013783">
    <property type="entry name" value="Ig-like_fold"/>
</dbReference>
<dbReference type="Gene3D" id="2.60.40.10">
    <property type="entry name" value="Immunoglobulins"/>
    <property type="match status" value="2"/>
</dbReference>
<dbReference type="InterPro" id="IPR048052">
    <property type="entry name" value="FM1-like"/>
</dbReference>
<dbReference type="AlphaFoldDB" id="A0A1H1L4Q5"/>
<dbReference type="InterPro" id="IPR032364">
    <property type="entry name" value="GramPos_pilinD1_N"/>
</dbReference>
<dbReference type="GO" id="GO:0005975">
    <property type="term" value="P:carbohydrate metabolic process"/>
    <property type="evidence" value="ECO:0007669"/>
    <property type="project" value="UniProtKB-ARBA"/>
</dbReference>
<evidence type="ECO:0000256" key="5">
    <source>
        <dbReference type="SAM" id="Phobius"/>
    </source>
</evidence>
<feature type="domain" description="Gram-positive cocci surface proteins LPxTG" evidence="7">
    <location>
        <begin position="468"/>
        <end position="500"/>
    </location>
</feature>
<dbReference type="Gene3D" id="2.60.40.740">
    <property type="match status" value="1"/>
</dbReference>
<evidence type="ECO:0000313" key="8">
    <source>
        <dbReference type="EMBL" id="SDR68889.1"/>
    </source>
</evidence>
<dbReference type="STRING" id="1203190.GCA_000312345_02398"/>
<evidence type="ECO:0000259" key="7">
    <source>
        <dbReference type="PROSITE" id="PS50847"/>
    </source>
</evidence>
<organism evidence="8 9">
    <name type="scientific">Corynebacterium timonense</name>
    <dbReference type="NCBI Taxonomy" id="441500"/>
    <lineage>
        <taxon>Bacteria</taxon>
        <taxon>Bacillati</taxon>
        <taxon>Actinomycetota</taxon>
        <taxon>Actinomycetes</taxon>
        <taxon>Mycobacteriales</taxon>
        <taxon>Corynebacteriaceae</taxon>
        <taxon>Corynebacterium</taxon>
    </lineage>
</organism>
<evidence type="ECO:0000313" key="9">
    <source>
        <dbReference type="Proteomes" id="UP000182237"/>
    </source>
</evidence>
<dbReference type="EMBL" id="LT629765">
    <property type="protein sequence ID" value="SDR68889.1"/>
    <property type="molecule type" value="Genomic_DNA"/>
</dbReference>
<keyword evidence="5" id="KW-0472">Membrane</keyword>
<keyword evidence="5" id="KW-1133">Transmembrane helix</keyword>
<dbReference type="Proteomes" id="UP000182237">
    <property type="component" value="Chromosome I"/>
</dbReference>
<evidence type="ECO:0000256" key="3">
    <source>
        <dbReference type="ARBA" id="ARBA00022729"/>
    </source>
</evidence>
<reference evidence="8 9" key="1">
    <citation type="submission" date="2016-10" db="EMBL/GenBank/DDBJ databases">
        <authorList>
            <person name="de Groot N.N."/>
        </authorList>
    </citation>
    <scope>NUCLEOTIDE SEQUENCE [LARGE SCALE GENOMIC DNA]</scope>
    <source>
        <strain evidence="8 9">DSM 45434</strain>
    </source>
</reference>
<dbReference type="NCBIfam" id="TIGR01167">
    <property type="entry name" value="LPXTG_anchor"/>
    <property type="match status" value="1"/>
</dbReference>
<dbReference type="RefSeq" id="WP_019195161.1">
    <property type="nucleotide sequence ID" value="NZ_LT629765.1"/>
</dbReference>
<keyword evidence="3 6" id="KW-0732">Signal</keyword>
<dbReference type="InterPro" id="IPR026466">
    <property type="entry name" value="Fim_isopep_form_D2_dom"/>
</dbReference>
<keyword evidence="1" id="KW-0134">Cell wall</keyword>
<sequence length="500" mass="52253">MSRMTQKTLALAAAAAVATAAPLAIAQETTPAPSQVAPGVNPNADVSLTIDKRLGEVGSTTPLEGSSFRVERVQMNNPLTTAAGWQEASEIAAAGAANAPVTGDEVTKQTGQDGRAVFDELTVGLYRVTELQNGNYTVAAPFLVTLPLLENGTLNYTPTISPKNQLLEPTKSAEDTNVTVGEDIVYTIHAPVPAGDVLRDGTRTINQFRIEDTLQAELTYNAIQPARVTVTGGPDGATLEPAHYTVTWDDAANTLTVNFTAEGRQQLATWRATHPGLAVEVEFNATVTQIPANGRVSNTAQVYIPNAEDPLDTTPATEDDGQGSEVITQYVNVAVSKTVNGENVDGEATGAGAVFNVYECTSQDNGGYVVAEGAQPLVGTNQEGTAPASADLEAAGGSAAAPAVAAGYALQFDPEKQYCAVETTPPSGYLLNPDPTPLNLNPAPTPEGQRPLYTATVNNVRDTIIGRLPATGERTMIILLALGLVLFVAGAAYQLRRKNN</sequence>